<gene>
    <name evidence="6" type="ORF">HB943_09500</name>
</gene>
<organism evidence="6 7">
    <name type="scientific">Listeria weihenstephanensis</name>
    <dbReference type="NCBI Taxonomy" id="1006155"/>
    <lineage>
        <taxon>Bacteria</taxon>
        <taxon>Bacillati</taxon>
        <taxon>Bacillota</taxon>
        <taxon>Bacilli</taxon>
        <taxon>Bacillales</taxon>
        <taxon>Listeriaceae</taxon>
        <taxon>Listeria</taxon>
    </lineage>
</organism>
<dbReference type="RefSeq" id="WP_185426016.1">
    <property type="nucleotide sequence ID" value="NZ_JAARRL010000013.1"/>
</dbReference>
<dbReference type="Proteomes" id="UP000564536">
    <property type="component" value="Unassembled WGS sequence"/>
</dbReference>
<dbReference type="SUPFAM" id="SSF56281">
    <property type="entry name" value="Metallo-hydrolase/oxidoreductase"/>
    <property type="match status" value="1"/>
</dbReference>
<keyword evidence="2" id="KW-0479">Metal-binding</keyword>
<dbReference type="SMART" id="SM00849">
    <property type="entry name" value="Lactamase_B"/>
    <property type="match status" value="1"/>
</dbReference>
<evidence type="ECO:0000256" key="1">
    <source>
        <dbReference type="ARBA" id="ARBA00007749"/>
    </source>
</evidence>
<dbReference type="InterPro" id="IPR036866">
    <property type="entry name" value="RibonucZ/Hydroxyglut_hydro"/>
</dbReference>
<evidence type="ECO:0000313" key="7">
    <source>
        <dbReference type="Proteomes" id="UP000564536"/>
    </source>
</evidence>
<keyword evidence="3 6" id="KW-0378">Hydrolase</keyword>
<protein>
    <submittedName>
        <fullName evidence="6">MBL fold metallo-hydrolase</fullName>
    </submittedName>
</protein>
<dbReference type="GO" id="GO:0046872">
    <property type="term" value="F:metal ion binding"/>
    <property type="evidence" value="ECO:0007669"/>
    <property type="project" value="UniProtKB-KW"/>
</dbReference>
<dbReference type="Pfam" id="PF00753">
    <property type="entry name" value="Lactamase_B"/>
    <property type="match status" value="1"/>
</dbReference>
<dbReference type="Gene3D" id="3.60.15.10">
    <property type="entry name" value="Ribonuclease Z/Hydroxyacylglutathione hydrolase-like"/>
    <property type="match status" value="1"/>
</dbReference>
<dbReference type="InterPro" id="IPR051013">
    <property type="entry name" value="MBL_superfamily_lactonases"/>
</dbReference>
<feature type="domain" description="Metallo-beta-lactamase" evidence="5">
    <location>
        <begin position="50"/>
        <end position="254"/>
    </location>
</feature>
<evidence type="ECO:0000313" key="6">
    <source>
        <dbReference type="EMBL" id="MBC1500840.1"/>
    </source>
</evidence>
<reference evidence="6 7" key="1">
    <citation type="submission" date="2020-03" db="EMBL/GenBank/DDBJ databases">
        <title>Soil Listeria distribution.</title>
        <authorList>
            <person name="Liao J."/>
            <person name="Wiedmann M."/>
        </authorList>
    </citation>
    <scope>NUCLEOTIDE SEQUENCE [LARGE SCALE GENOMIC DNA]</scope>
    <source>
        <strain evidence="6 7">FSL L7-1523</strain>
    </source>
</reference>
<keyword evidence="4" id="KW-0862">Zinc</keyword>
<dbReference type="GO" id="GO:0016787">
    <property type="term" value="F:hydrolase activity"/>
    <property type="evidence" value="ECO:0007669"/>
    <property type="project" value="UniProtKB-KW"/>
</dbReference>
<evidence type="ECO:0000256" key="2">
    <source>
        <dbReference type="ARBA" id="ARBA00022723"/>
    </source>
</evidence>
<name>A0A841Z6F4_9LIST</name>
<dbReference type="PANTHER" id="PTHR42978">
    <property type="entry name" value="QUORUM-QUENCHING LACTONASE YTNP-RELATED-RELATED"/>
    <property type="match status" value="1"/>
</dbReference>
<dbReference type="AlphaFoldDB" id="A0A841Z6F4"/>
<evidence type="ECO:0000256" key="4">
    <source>
        <dbReference type="ARBA" id="ARBA00022833"/>
    </source>
</evidence>
<evidence type="ECO:0000256" key="3">
    <source>
        <dbReference type="ARBA" id="ARBA00022801"/>
    </source>
</evidence>
<comment type="similarity">
    <text evidence="1">Belongs to the metallo-beta-lactamase superfamily.</text>
</comment>
<dbReference type="PANTHER" id="PTHR42978:SF6">
    <property type="entry name" value="QUORUM-QUENCHING LACTONASE YTNP-RELATED"/>
    <property type="match status" value="1"/>
</dbReference>
<dbReference type="EMBL" id="JAARRL010000013">
    <property type="protein sequence ID" value="MBC1500840.1"/>
    <property type="molecule type" value="Genomic_DNA"/>
</dbReference>
<dbReference type="InterPro" id="IPR001279">
    <property type="entry name" value="Metallo-B-lactamas"/>
</dbReference>
<proteinExistence type="inferred from homology"/>
<sequence>MDTLRVGEIEIHWLRGGVTHFDGGAMFGVVPKALWSKKYQPNEKNQIRCVTDPMYFHYQGKHYLIDAGLGNGRLTEKQKRNFGVTGESFMIEDLATLGVKPEDIDVILMTHLHFDHVVGLTNAAGESIFSNAIIYTTATEWDEMQHPNIRSKATYWPENWPGIASQIKTYEQELLLNEAITLRKTGGHSHGHAVIEINSGGQSAIHMADIFPTHAHKNVLWVTAYDDYPMDSIFAKERLIKEIDGKKKWLLFYHDAYYRALQFDLDGNITEKVEMNPVDK</sequence>
<evidence type="ECO:0000259" key="5">
    <source>
        <dbReference type="SMART" id="SM00849"/>
    </source>
</evidence>
<accession>A0A841Z6F4</accession>
<dbReference type="CDD" id="cd07728">
    <property type="entry name" value="YtnP-like_MBL-fold"/>
    <property type="match status" value="1"/>
</dbReference>
<comment type="caution">
    <text evidence="6">The sequence shown here is derived from an EMBL/GenBank/DDBJ whole genome shotgun (WGS) entry which is preliminary data.</text>
</comment>